<reference evidence="1 2" key="1">
    <citation type="journal article" date="2013" name="Proc. Natl. Acad. Sci. U.S.A.">
        <title>Genome of an arbuscular mycorrhizal fungus provides insight into the oldest plant symbiosis.</title>
        <authorList>
            <person name="Tisserant E."/>
            <person name="Malbreil M."/>
            <person name="Kuo A."/>
            <person name="Kohler A."/>
            <person name="Symeonidi A."/>
            <person name="Balestrini R."/>
            <person name="Charron P."/>
            <person name="Duensing N."/>
            <person name="Frei Dit Frey N."/>
            <person name="Gianinazzi-Pearson V."/>
            <person name="Gilbert L.B."/>
            <person name="Handa Y."/>
            <person name="Herr J.R."/>
            <person name="Hijri M."/>
            <person name="Koul R."/>
            <person name="Kawaguchi M."/>
            <person name="Krajinski F."/>
            <person name="Lammers P.J."/>
            <person name="Masclaux F.G."/>
            <person name="Murat C."/>
            <person name="Morin E."/>
            <person name="Ndikumana S."/>
            <person name="Pagni M."/>
            <person name="Petitpierre D."/>
            <person name="Requena N."/>
            <person name="Rosikiewicz P."/>
            <person name="Riley R."/>
            <person name="Saito K."/>
            <person name="San Clemente H."/>
            <person name="Shapiro H."/>
            <person name="van Tuinen D."/>
            <person name="Becard G."/>
            <person name="Bonfante P."/>
            <person name="Paszkowski U."/>
            <person name="Shachar-Hill Y.Y."/>
            <person name="Tuskan G.A."/>
            <person name="Young P.W."/>
            <person name="Sanders I.R."/>
            <person name="Henrissat B."/>
            <person name="Rensing S.A."/>
            <person name="Grigoriev I.V."/>
            <person name="Corradi N."/>
            <person name="Roux C."/>
            <person name="Martin F."/>
        </authorList>
    </citation>
    <scope>NUCLEOTIDE SEQUENCE [LARGE SCALE GENOMIC DNA]</scope>
    <source>
        <strain evidence="1 2">DAOM 197198</strain>
    </source>
</reference>
<evidence type="ECO:0000313" key="1">
    <source>
        <dbReference type="EMBL" id="POG57613.1"/>
    </source>
</evidence>
<organism evidence="1 2">
    <name type="scientific">Rhizophagus irregularis (strain DAOM 181602 / DAOM 197198 / MUCL 43194)</name>
    <name type="common">Arbuscular mycorrhizal fungus</name>
    <name type="synonym">Glomus intraradices</name>
    <dbReference type="NCBI Taxonomy" id="747089"/>
    <lineage>
        <taxon>Eukaryota</taxon>
        <taxon>Fungi</taxon>
        <taxon>Fungi incertae sedis</taxon>
        <taxon>Mucoromycota</taxon>
        <taxon>Glomeromycotina</taxon>
        <taxon>Glomeromycetes</taxon>
        <taxon>Glomerales</taxon>
        <taxon>Glomeraceae</taxon>
        <taxon>Rhizophagus</taxon>
    </lineage>
</organism>
<reference evidence="1 2" key="2">
    <citation type="journal article" date="2018" name="New Phytol.">
        <title>High intraspecific genome diversity in the model arbuscular mycorrhizal symbiont Rhizophagus irregularis.</title>
        <authorList>
            <person name="Chen E.C.H."/>
            <person name="Morin E."/>
            <person name="Beaudet D."/>
            <person name="Noel J."/>
            <person name="Yildirir G."/>
            <person name="Ndikumana S."/>
            <person name="Charron P."/>
            <person name="St-Onge C."/>
            <person name="Giorgi J."/>
            <person name="Kruger M."/>
            <person name="Marton T."/>
            <person name="Ropars J."/>
            <person name="Grigoriev I.V."/>
            <person name="Hainaut M."/>
            <person name="Henrissat B."/>
            <person name="Roux C."/>
            <person name="Martin F."/>
            <person name="Corradi N."/>
        </authorList>
    </citation>
    <scope>NUCLEOTIDE SEQUENCE [LARGE SCALE GENOMIC DNA]</scope>
    <source>
        <strain evidence="1 2">DAOM 197198</strain>
    </source>
</reference>
<accession>A0A2P4NWX3</accession>
<dbReference type="EMBL" id="AUPC02000658">
    <property type="protein sequence ID" value="POG57613.1"/>
    <property type="molecule type" value="Genomic_DNA"/>
</dbReference>
<comment type="caution">
    <text evidence="1">The sequence shown here is derived from an EMBL/GenBank/DDBJ whole genome shotgun (WGS) entry which is preliminary data.</text>
</comment>
<keyword evidence="2" id="KW-1185">Reference proteome</keyword>
<sequence>SSNYDDFFKEITRIHYIKSTKRYYDHNLYCDITFYIQKTRMNKDVMFKKISFKIKEFFLKLLFEKEPLSL</sequence>
<feature type="non-terminal residue" evidence="1">
    <location>
        <position position="1"/>
    </location>
</feature>
<dbReference type="Proteomes" id="UP000018888">
    <property type="component" value="Unassembled WGS sequence"/>
</dbReference>
<proteinExistence type="predicted"/>
<gene>
    <name evidence="1" type="ORF">GLOIN_2v1738489</name>
</gene>
<protein>
    <submittedName>
        <fullName evidence="1">Uncharacterized protein</fullName>
    </submittedName>
</protein>
<evidence type="ECO:0000313" key="2">
    <source>
        <dbReference type="Proteomes" id="UP000018888"/>
    </source>
</evidence>
<dbReference type="AlphaFoldDB" id="A0A2P4NWX3"/>
<name>A0A2P4NWX3_RHIID</name>